<evidence type="ECO:0000313" key="2">
    <source>
        <dbReference type="EMBL" id="SDZ29408.1"/>
    </source>
</evidence>
<accession>A0A1H3RVP9</accession>
<sequence length="179" mass="19417">MTKLSVPRSTVAGMNISKEHRTEIRVGTNTYRIEVAAQPSDDHTQPSQWVAITIGGADADGDPVAEGRLDLQAQVVSTVAELLAESLFDFVGRPKPPPRRRPGDRPAKQGQSWSSGEDAELEKRWLAGESVEAIAHYFERTPGGIRARLPRVGCDPENQGEYLPTPPSRRPEALGGDPG</sequence>
<feature type="region of interest" description="Disordered" evidence="1">
    <location>
        <begin position="145"/>
        <end position="179"/>
    </location>
</feature>
<keyword evidence="3" id="KW-1185">Reference proteome</keyword>
<proteinExistence type="predicted"/>
<dbReference type="EMBL" id="FNON01000012">
    <property type="protein sequence ID" value="SDZ29408.1"/>
    <property type="molecule type" value="Genomic_DNA"/>
</dbReference>
<name>A0A1H3RVP9_9PSEU</name>
<reference evidence="2 3" key="1">
    <citation type="submission" date="2016-10" db="EMBL/GenBank/DDBJ databases">
        <authorList>
            <person name="de Groot N.N."/>
        </authorList>
    </citation>
    <scope>NUCLEOTIDE SEQUENCE [LARGE SCALE GENOMIC DNA]</scope>
    <source>
        <strain evidence="2 3">CPCC 202699</strain>
    </source>
</reference>
<dbReference type="AlphaFoldDB" id="A0A1H3RVP9"/>
<protein>
    <submittedName>
        <fullName evidence="2">Uncharacterized protein</fullName>
    </submittedName>
</protein>
<evidence type="ECO:0000313" key="3">
    <source>
        <dbReference type="Proteomes" id="UP000199515"/>
    </source>
</evidence>
<organism evidence="2 3">
    <name type="scientific">Amycolatopsis xylanica</name>
    <dbReference type="NCBI Taxonomy" id="589385"/>
    <lineage>
        <taxon>Bacteria</taxon>
        <taxon>Bacillati</taxon>
        <taxon>Actinomycetota</taxon>
        <taxon>Actinomycetes</taxon>
        <taxon>Pseudonocardiales</taxon>
        <taxon>Pseudonocardiaceae</taxon>
        <taxon>Amycolatopsis</taxon>
    </lineage>
</organism>
<evidence type="ECO:0000256" key="1">
    <source>
        <dbReference type="SAM" id="MobiDB-lite"/>
    </source>
</evidence>
<dbReference type="Proteomes" id="UP000199515">
    <property type="component" value="Unassembled WGS sequence"/>
</dbReference>
<gene>
    <name evidence="2" type="ORF">SAMN05421504_11222</name>
</gene>
<feature type="region of interest" description="Disordered" evidence="1">
    <location>
        <begin position="90"/>
        <end position="121"/>
    </location>
</feature>